<gene>
    <name evidence="2" type="ORF">METZ01_LOCUS71315</name>
</gene>
<dbReference type="PRINTS" id="PR00332">
    <property type="entry name" value="HISTRIAD"/>
</dbReference>
<dbReference type="Gene3D" id="3.30.428.10">
    <property type="entry name" value="HIT-like"/>
    <property type="match status" value="1"/>
</dbReference>
<proteinExistence type="predicted"/>
<evidence type="ECO:0000313" key="2">
    <source>
        <dbReference type="EMBL" id="SVA18461.1"/>
    </source>
</evidence>
<dbReference type="AlphaFoldDB" id="A0A381TSL3"/>
<dbReference type="PANTHER" id="PTHR46648">
    <property type="entry name" value="HIT FAMILY PROTEIN 1"/>
    <property type="match status" value="1"/>
</dbReference>
<dbReference type="InterPro" id="IPR036265">
    <property type="entry name" value="HIT-like_sf"/>
</dbReference>
<dbReference type="Pfam" id="PF01230">
    <property type="entry name" value="HIT"/>
    <property type="match status" value="1"/>
</dbReference>
<dbReference type="SUPFAM" id="SSF54197">
    <property type="entry name" value="HIT-like"/>
    <property type="match status" value="1"/>
</dbReference>
<dbReference type="PROSITE" id="PS51084">
    <property type="entry name" value="HIT_2"/>
    <property type="match status" value="1"/>
</dbReference>
<dbReference type="InterPro" id="IPR011146">
    <property type="entry name" value="HIT-like"/>
</dbReference>
<feature type="domain" description="HIT" evidence="1">
    <location>
        <begin position="4"/>
        <end position="107"/>
    </location>
</feature>
<accession>A0A381TSL3</accession>
<dbReference type="InterPro" id="IPR001310">
    <property type="entry name" value="Histidine_triad_HIT"/>
</dbReference>
<dbReference type="GO" id="GO:0003824">
    <property type="term" value="F:catalytic activity"/>
    <property type="evidence" value="ECO:0007669"/>
    <property type="project" value="InterPro"/>
</dbReference>
<dbReference type="PANTHER" id="PTHR46648:SF1">
    <property type="entry name" value="ADENOSINE 5'-MONOPHOSPHORAMIDASE HNT1"/>
    <property type="match status" value="1"/>
</dbReference>
<organism evidence="2">
    <name type="scientific">marine metagenome</name>
    <dbReference type="NCBI Taxonomy" id="408172"/>
    <lineage>
        <taxon>unclassified sequences</taxon>
        <taxon>metagenomes</taxon>
        <taxon>ecological metagenomes</taxon>
    </lineage>
</organism>
<name>A0A381TSL3_9ZZZZ</name>
<sequence>MPSIFTRIIAGEIPGRIVWRDDVCVAMVDIRPLNRGHTLVIPIAEVDRWTDLPADVSSHCMAVAHAVGRAQQEAFSPARVGLVIAGFEVPHAHVHVVPIDHMGHLDFGSADVSADPADLDAVAETLRGALRAEGHASVA</sequence>
<evidence type="ECO:0000259" key="1">
    <source>
        <dbReference type="PROSITE" id="PS51084"/>
    </source>
</evidence>
<dbReference type="EMBL" id="UINC01005015">
    <property type="protein sequence ID" value="SVA18461.1"/>
    <property type="molecule type" value="Genomic_DNA"/>
</dbReference>
<reference evidence="2" key="1">
    <citation type="submission" date="2018-05" db="EMBL/GenBank/DDBJ databases">
        <authorList>
            <person name="Lanie J.A."/>
            <person name="Ng W.-L."/>
            <person name="Kazmierczak K.M."/>
            <person name="Andrzejewski T.M."/>
            <person name="Davidsen T.M."/>
            <person name="Wayne K.J."/>
            <person name="Tettelin H."/>
            <person name="Glass J.I."/>
            <person name="Rusch D."/>
            <person name="Podicherti R."/>
            <person name="Tsui H.-C.T."/>
            <person name="Winkler M.E."/>
        </authorList>
    </citation>
    <scope>NUCLEOTIDE SEQUENCE</scope>
</reference>
<dbReference type="GO" id="GO:0009117">
    <property type="term" value="P:nucleotide metabolic process"/>
    <property type="evidence" value="ECO:0007669"/>
    <property type="project" value="TreeGrafter"/>
</dbReference>
<protein>
    <recommendedName>
        <fullName evidence="1">HIT domain-containing protein</fullName>
    </recommendedName>
</protein>